<dbReference type="InterPro" id="IPR017451">
    <property type="entry name" value="F-box-assoc_interact_dom"/>
</dbReference>
<dbReference type="Proteomes" id="UP000266723">
    <property type="component" value="Unassembled WGS sequence"/>
</dbReference>
<keyword evidence="3" id="KW-1185">Reference proteome</keyword>
<evidence type="ECO:0000259" key="1">
    <source>
        <dbReference type="Pfam" id="PF07734"/>
    </source>
</evidence>
<dbReference type="InterPro" id="IPR006527">
    <property type="entry name" value="F-box-assoc_dom_typ1"/>
</dbReference>
<name>A0ABQ7BBV9_BRACR</name>
<dbReference type="NCBIfam" id="TIGR01640">
    <property type="entry name" value="F_box_assoc_1"/>
    <property type="match status" value="1"/>
</dbReference>
<organism evidence="2 3">
    <name type="scientific">Brassica cretica</name>
    <name type="common">Mustard</name>
    <dbReference type="NCBI Taxonomy" id="69181"/>
    <lineage>
        <taxon>Eukaryota</taxon>
        <taxon>Viridiplantae</taxon>
        <taxon>Streptophyta</taxon>
        <taxon>Embryophyta</taxon>
        <taxon>Tracheophyta</taxon>
        <taxon>Spermatophyta</taxon>
        <taxon>Magnoliopsida</taxon>
        <taxon>eudicotyledons</taxon>
        <taxon>Gunneridae</taxon>
        <taxon>Pentapetalae</taxon>
        <taxon>rosids</taxon>
        <taxon>malvids</taxon>
        <taxon>Brassicales</taxon>
        <taxon>Brassicaceae</taxon>
        <taxon>Brassiceae</taxon>
        <taxon>Brassica</taxon>
    </lineage>
</organism>
<sequence length="169" mass="19858">FLHCFDFTRERFRPRLPLPPCSYSFYTVSLSSVKEEKLAVLFSPWDTVSWLDIWVTNKIEPYEVCWSKFFNVETMQHIDHCFNRSGHFFIDEEKVIVVFDTYDNAYYIRGGEWSFQKSVSQGIFIHATLQTCGLLCTKLCANLSNRLVTSPCACMLFQTRIKIMKNSFI</sequence>
<dbReference type="EMBL" id="QGKV02001507">
    <property type="protein sequence ID" value="KAF3529769.1"/>
    <property type="molecule type" value="Genomic_DNA"/>
</dbReference>
<protein>
    <recommendedName>
        <fullName evidence="1">F-box associated beta-propeller type 1 domain-containing protein</fullName>
    </recommendedName>
</protein>
<accession>A0ABQ7BBV9</accession>
<proteinExistence type="predicted"/>
<comment type="caution">
    <text evidence="2">The sequence shown here is derived from an EMBL/GenBank/DDBJ whole genome shotgun (WGS) entry which is preliminary data.</text>
</comment>
<evidence type="ECO:0000313" key="3">
    <source>
        <dbReference type="Proteomes" id="UP000266723"/>
    </source>
</evidence>
<feature type="domain" description="F-box associated beta-propeller type 1" evidence="1">
    <location>
        <begin position="1"/>
        <end position="117"/>
    </location>
</feature>
<feature type="non-terminal residue" evidence="2">
    <location>
        <position position="1"/>
    </location>
</feature>
<dbReference type="Pfam" id="PF07734">
    <property type="entry name" value="FBA_1"/>
    <property type="match status" value="1"/>
</dbReference>
<evidence type="ECO:0000313" key="2">
    <source>
        <dbReference type="EMBL" id="KAF3529769.1"/>
    </source>
</evidence>
<gene>
    <name evidence="2" type="ORF">DY000_02042224</name>
</gene>
<reference evidence="2 3" key="1">
    <citation type="journal article" date="2020" name="BMC Genomics">
        <title>Intraspecific diversification of the crop wild relative Brassica cretica Lam. using demographic model selection.</title>
        <authorList>
            <person name="Kioukis A."/>
            <person name="Michalopoulou V.A."/>
            <person name="Briers L."/>
            <person name="Pirintsos S."/>
            <person name="Studholme D.J."/>
            <person name="Pavlidis P."/>
            <person name="Sarris P.F."/>
        </authorList>
    </citation>
    <scope>NUCLEOTIDE SEQUENCE [LARGE SCALE GENOMIC DNA]</scope>
    <source>
        <strain evidence="3">cv. PFS-1207/04</strain>
    </source>
</reference>